<dbReference type="InterPro" id="IPR034122">
    <property type="entry name" value="Retropepsin-like_bacterial"/>
</dbReference>
<evidence type="ECO:0000256" key="1">
    <source>
        <dbReference type="SAM" id="MobiDB-lite"/>
    </source>
</evidence>
<accession>A0A7C3PJ03</accession>
<reference evidence="2" key="1">
    <citation type="journal article" date="2020" name="mSystems">
        <title>Genome- and Community-Level Interaction Insights into Carbon Utilization and Element Cycling Functions of Hydrothermarchaeota in Hydrothermal Sediment.</title>
        <authorList>
            <person name="Zhou Z."/>
            <person name="Liu Y."/>
            <person name="Xu W."/>
            <person name="Pan J."/>
            <person name="Luo Z.H."/>
            <person name="Li M."/>
        </authorList>
    </citation>
    <scope>NUCLEOTIDE SEQUENCE [LARGE SCALE GENOMIC DNA]</scope>
    <source>
        <strain evidence="2">SpSt-418</strain>
    </source>
</reference>
<dbReference type="EMBL" id="DSRU01000335">
    <property type="protein sequence ID" value="HFN00660.1"/>
    <property type="molecule type" value="Genomic_DNA"/>
</dbReference>
<dbReference type="AlphaFoldDB" id="A0A7C3PJ03"/>
<dbReference type="InterPro" id="IPR021109">
    <property type="entry name" value="Peptidase_aspartic_dom_sf"/>
</dbReference>
<feature type="region of interest" description="Disordered" evidence="1">
    <location>
        <begin position="106"/>
        <end position="132"/>
    </location>
</feature>
<evidence type="ECO:0000313" key="2">
    <source>
        <dbReference type="EMBL" id="HFN00660.1"/>
    </source>
</evidence>
<dbReference type="Gene3D" id="2.40.70.10">
    <property type="entry name" value="Acid Proteases"/>
    <property type="match status" value="1"/>
</dbReference>
<dbReference type="Pfam" id="PF13975">
    <property type="entry name" value="gag-asp_proteas"/>
    <property type="match status" value="1"/>
</dbReference>
<dbReference type="SUPFAM" id="SSF50630">
    <property type="entry name" value="Acid proteases"/>
    <property type="match status" value="1"/>
</dbReference>
<sequence>MSASPSPIKLAQQGDPTAIAQLLNQALQAHQVAAKVIRKDGMLRILLEAAHVPDQIKLVPYLEHNFKKLAIPSIHTIELQAKQASAAKIAWNQKIILRDATESSLAPATAPATPQRSKSATAPSKAATQPKSPQRTYQIAISAVAAVTLVLLGASIQSAFRPATRAARTNVTVPATPNPTGVYTAPIVGRVSGIPVIMVRFNGLQEFPMMVDTGASGTLITPAMASALAITPVQQIEVQTPSGFSQLDVGYITSMEVDGVKIENQQVAIGLPHMELGLLGHDFFGNLDVTVRQEVVEFRLRE</sequence>
<gene>
    <name evidence="2" type="ORF">ENR64_23490</name>
</gene>
<comment type="caution">
    <text evidence="2">The sequence shown here is derived from an EMBL/GenBank/DDBJ whole genome shotgun (WGS) entry which is preliminary data.</text>
</comment>
<feature type="compositionally biased region" description="Low complexity" evidence="1">
    <location>
        <begin position="106"/>
        <end position="131"/>
    </location>
</feature>
<name>A0A7C3PJ03_9CYAN</name>
<organism evidence="2">
    <name type="scientific">Oscillatoriales cyanobacterium SpSt-418</name>
    <dbReference type="NCBI Taxonomy" id="2282169"/>
    <lineage>
        <taxon>Bacteria</taxon>
        <taxon>Bacillati</taxon>
        <taxon>Cyanobacteriota</taxon>
        <taxon>Cyanophyceae</taxon>
        <taxon>Oscillatoriophycideae</taxon>
        <taxon>Oscillatoriales</taxon>
    </lineage>
</organism>
<protein>
    <recommendedName>
        <fullName evidence="3">Peptidase A2 domain-containing protein</fullName>
    </recommendedName>
</protein>
<proteinExistence type="predicted"/>
<dbReference type="CDD" id="cd05483">
    <property type="entry name" value="retropepsin_like_bacteria"/>
    <property type="match status" value="1"/>
</dbReference>
<evidence type="ECO:0008006" key="3">
    <source>
        <dbReference type="Google" id="ProtNLM"/>
    </source>
</evidence>